<dbReference type="OrthoDB" id="9810952at2"/>
<feature type="transmembrane region" description="Helical" evidence="8">
    <location>
        <begin position="195"/>
        <end position="215"/>
    </location>
</feature>
<evidence type="ECO:0000256" key="1">
    <source>
        <dbReference type="ARBA" id="ARBA00004651"/>
    </source>
</evidence>
<comment type="caution">
    <text evidence="9">The sequence shown here is derived from an EMBL/GenBank/DDBJ whole genome shotgun (WGS) entry which is preliminary data.</text>
</comment>
<gene>
    <name evidence="9" type="ORF">HMPREF9709_00971</name>
</gene>
<feature type="transmembrane region" description="Helical" evidence="8">
    <location>
        <begin position="20"/>
        <end position="37"/>
    </location>
</feature>
<feature type="transmembrane region" description="Helical" evidence="8">
    <location>
        <begin position="412"/>
        <end position="432"/>
    </location>
</feature>
<evidence type="ECO:0000256" key="3">
    <source>
        <dbReference type="ARBA" id="ARBA00022475"/>
    </source>
</evidence>
<dbReference type="eggNOG" id="COG0168">
    <property type="taxonomic scope" value="Bacteria"/>
</dbReference>
<dbReference type="InterPro" id="IPR003445">
    <property type="entry name" value="Cat_transpt"/>
</dbReference>
<organism evidence="9 10">
    <name type="scientific">Helcococcus kunzii ATCC 51366</name>
    <dbReference type="NCBI Taxonomy" id="883114"/>
    <lineage>
        <taxon>Bacteria</taxon>
        <taxon>Bacillati</taxon>
        <taxon>Bacillota</taxon>
        <taxon>Tissierellia</taxon>
        <taxon>Tissierellales</taxon>
        <taxon>Peptoniphilaceae</taxon>
        <taxon>Helcococcus</taxon>
    </lineage>
</organism>
<evidence type="ECO:0000256" key="5">
    <source>
        <dbReference type="ARBA" id="ARBA00022989"/>
    </source>
</evidence>
<dbReference type="Proteomes" id="UP000004191">
    <property type="component" value="Unassembled WGS sequence"/>
</dbReference>
<sequence length="451" mass="49651">MENYNKIKNKVIQNNPARLILFMYIIVIAIGTLLLLLPISSNSGQWTSLLDSSFTVVSATCVTGLVTVVTAAHWSLFGKIVILILIQLGGLGVMTAASIVSLLFNKKMSIKDRIYLSEEKGMFTIAGIIKLVKFILITTFAIEFIGAVFLMFTFIPQFGFFKGFWYSIFHAISAFCNAGFDVLGDSSLMPYALNVNISLVISLLIIIGGIGHKVIAEFLEKKFKFKEYSLHSKLVLMMTTALLVLPAIFFIIVEWNNPETLGQYGFFEKILTGFFQSTTLRTAGFASTNQAAYTTSSILLMLVLMFIGGSPAGTAGGFKTTSFLSLFLVTKANIKQEKEISLMKRSISSDLVGKIISLFTVSLAWIFTAVLLITLSDKSLKLIDILFEVFSAYGTVGLTRGITPFMSNFAKIVIMATMLFGKVGPLSLFIAFTNKANPKTYKLREEEILIG</sequence>
<keyword evidence="5 8" id="KW-1133">Transmembrane helix</keyword>
<dbReference type="GO" id="GO:0005886">
    <property type="term" value="C:plasma membrane"/>
    <property type="evidence" value="ECO:0007669"/>
    <property type="project" value="UniProtKB-SubCell"/>
</dbReference>
<dbReference type="GO" id="GO:0030001">
    <property type="term" value="P:metal ion transport"/>
    <property type="evidence" value="ECO:0007669"/>
    <property type="project" value="UniProtKB-ARBA"/>
</dbReference>
<dbReference type="AlphaFoldDB" id="H3NNR0"/>
<evidence type="ECO:0000256" key="2">
    <source>
        <dbReference type="ARBA" id="ARBA00022448"/>
    </source>
</evidence>
<name>H3NNR0_9FIRM</name>
<feature type="transmembrane region" description="Helical" evidence="8">
    <location>
        <begin position="291"/>
        <end position="309"/>
    </location>
</feature>
<dbReference type="EMBL" id="AGEI01000021">
    <property type="protein sequence ID" value="EHR34035.1"/>
    <property type="molecule type" value="Genomic_DNA"/>
</dbReference>
<evidence type="ECO:0000256" key="4">
    <source>
        <dbReference type="ARBA" id="ARBA00022692"/>
    </source>
</evidence>
<keyword evidence="4 8" id="KW-0812">Transmembrane</keyword>
<keyword evidence="3" id="KW-1003">Cell membrane</keyword>
<feature type="transmembrane region" description="Helical" evidence="8">
    <location>
        <begin position="49"/>
        <end position="74"/>
    </location>
</feature>
<keyword evidence="10" id="KW-1185">Reference proteome</keyword>
<dbReference type="Pfam" id="PF02386">
    <property type="entry name" value="TrkH"/>
    <property type="match status" value="1"/>
</dbReference>
<feature type="transmembrane region" description="Helical" evidence="8">
    <location>
        <begin position="80"/>
        <end position="104"/>
    </location>
</feature>
<dbReference type="STRING" id="883114.HMPREF9709_00971"/>
<evidence type="ECO:0000256" key="8">
    <source>
        <dbReference type="SAM" id="Phobius"/>
    </source>
</evidence>
<proteinExistence type="predicted"/>
<evidence type="ECO:0000313" key="10">
    <source>
        <dbReference type="Proteomes" id="UP000004191"/>
    </source>
</evidence>
<dbReference type="HOGENOM" id="CLU_026429_0_1_9"/>
<keyword evidence="6" id="KW-0406">Ion transport</keyword>
<dbReference type="PATRIC" id="fig|883114.3.peg.961"/>
<keyword evidence="2" id="KW-0813">Transport</keyword>
<comment type="subcellular location">
    <subcellularLocation>
        <location evidence="1">Cell membrane</location>
        <topology evidence="1">Multi-pass membrane protein</topology>
    </subcellularLocation>
</comment>
<feature type="transmembrane region" description="Helical" evidence="8">
    <location>
        <begin position="125"/>
        <end position="152"/>
    </location>
</feature>
<feature type="transmembrane region" description="Helical" evidence="8">
    <location>
        <begin position="355"/>
        <end position="375"/>
    </location>
</feature>
<evidence type="ECO:0000256" key="6">
    <source>
        <dbReference type="ARBA" id="ARBA00023065"/>
    </source>
</evidence>
<dbReference type="RefSeq" id="WP_005398432.1">
    <property type="nucleotide sequence ID" value="NZ_JH601088.1"/>
</dbReference>
<dbReference type="GO" id="GO:0008324">
    <property type="term" value="F:monoatomic cation transmembrane transporter activity"/>
    <property type="evidence" value="ECO:0007669"/>
    <property type="project" value="InterPro"/>
</dbReference>
<evidence type="ECO:0000256" key="7">
    <source>
        <dbReference type="ARBA" id="ARBA00023136"/>
    </source>
</evidence>
<protein>
    <submittedName>
        <fullName evidence="9">TrkH family potassium uptake protein</fullName>
    </submittedName>
</protein>
<evidence type="ECO:0000313" key="9">
    <source>
        <dbReference type="EMBL" id="EHR34035.1"/>
    </source>
</evidence>
<dbReference type="PANTHER" id="PTHR32024:SF1">
    <property type="entry name" value="KTR SYSTEM POTASSIUM UPTAKE PROTEIN B"/>
    <property type="match status" value="1"/>
</dbReference>
<reference evidence="9 10" key="1">
    <citation type="submission" date="2012-01" db="EMBL/GenBank/DDBJ databases">
        <title>The Genome Sequence of Helcococcus kunzii ATCC 51366.</title>
        <authorList>
            <consortium name="The Broad Institute Genome Sequencing Platform"/>
            <person name="Earl A."/>
            <person name="Ward D."/>
            <person name="Feldgarden M."/>
            <person name="Gevers D."/>
            <person name="Huys G."/>
            <person name="Young S.K."/>
            <person name="Zeng Q."/>
            <person name="Gargeya S."/>
            <person name="Fitzgerald M."/>
            <person name="Haas B."/>
            <person name="Abouelleil A."/>
            <person name="Alvarado L."/>
            <person name="Arachchi H.M."/>
            <person name="Berlin A."/>
            <person name="Chapman S.B."/>
            <person name="Gearin G."/>
            <person name="Goldberg J."/>
            <person name="Griggs A."/>
            <person name="Gujja S."/>
            <person name="Hansen M."/>
            <person name="Heiman D."/>
            <person name="Howarth C."/>
            <person name="Larimer J."/>
            <person name="Lui A."/>
            <person name="MacDonald P.J.P."/>
            <person name="McCowen C."/>
            <person name="Montmayeur A."/>
            <person name="Murphy C."/>
            <person name="Neiman D."/>
            <person name="Pearson M."/>
            <person name="Priest M."/>
            <person name="Roberts A."/>
            <person name="Saif S."/>
            <person name="Shea T."/>
            <person name="Sisk P."/>
            <person name="Stolte C."/>
            <person name="Sykes S."/>
            <person name="Wortman J."/>
            <person name="Nusbaum C."/>
            <person name="Birren B."/>
        </authorList>
    </citation>
    <scope>NUCLEOTIDE SEQUENCE [LARGE SCALE GENOMIC DNA]</scope>
    <source>
        <strain evidence="9 10">ATCC 51366</strain>
    </source>
</reference>
<dbReference type="PANTHER" id="PTHR32024">
    <property type="entry name" value="TRK SYSTEM POTASSIUM UPTAKE PROTEIN TRKG-RELATED"/>
    <property type="match status" value="1"/>
</dbReference>
<dbReference type="GeneID" id="96998962"/>
<accession>H3NNR0</accession>
<feature type="transmembrane region" description="Helical" evidence="8">
    <location>
        <begin position="235"/>
        <end position="253"/>
    </location>
</feature>
<keyword evidence="7 8" id="KW-0472">Membrane</keyword>